<protein>
    <recommendedName>
        <fullName evidence="3">DUF2889 domain-containing protein</fullName>
    </recommendedName>
</protein>
<dbReference type="InterPro" id="IPR021312">
    <property type="entry name" value="DUF2889"/>
</dbReference>
<dbReference type="AlphaFoldDB" id="A0A1M7PFJ6"/>
<evidence type="ECO:0000313" key="2">
    <source>
        <dbReference type="Proteomes" id="UP000184440"/>
    </source>
</evidence>
<name>A0A1M7PFJ6_9ACTN</name>
<keyword evidence="2" id="KW-1185">Reference proteome</keyword>
<organism evidence="1 2">
    <name type="scientific">Cryptosporangium aurantiacum</name>
    <dbReference type="NCBI Taxonomy" id="134849"/>
    <lineage>
        <taxon>Bacteria</taxon>
        <taxon>Bacillati</taxon>
        <taxon>Actinomycetota</taxon>
        <taxon>Actinomycetes</taxon>
        <taxon>Cryptosporangiales</taxon>
        <taxon>Cryptosporangiaceae</taxon>
        <taxon>Cryptosporangium</taxon>
    </lineage>
</organism>
<evidence type="ECO:0000313" key="1">
    <source>
        <dbReference type="EMBL" id="SHN15791.1"/>
    </source>
</evidence>
<dbReference type="EMBL" id="FRCS01000003">
    <property type="protein sequence ID" value="SHN15791.1"/>
    <property type="molecule type" value="Genomic_DNA"/>
</dbReference>
<dbReference type="Pfam" id="PF11136">
    <property type="entry name" value="DUF2889"/>
    <property type="match status" value="1"/>
</dbReference>
<proteinExistence type="predicted"/>
<dbReference type="Proteomes" id="UP000184440">
    <property type="component" value="Unassembled WGS sequence"/>
</dbReference>
<sequence>MFRDTYSDPDGLETVLHEYELSALLDVDSLVITQIEAVPRVLPAPECPWAAASAGRLVGIPVSELRTKVGRELRGTTTCTHLNDLLRSITDVPALLGY</sequence>
<gene>
    <name evidence="1" type="ORF">SAMN05443668_103304</name>
</gene>
<reference evidence="1 2" key="1">
    <citation type="submission" date="2016-11" db="EMBL/GenBank/DDBJ databases">
        <authorList>
            <person name="Jaros S."/>
            <person name="Januszkiewicz K."/>
            <person name="Wedrychowicz H."/>
        </authorList>
    </citation>
    <scope>NUCLEOTIDE SEQUENCE [LARGE SCALE GENOMIC DNA]</scope>
    <source>
        <strain evidence="1 2">DSM 46144</strain>
    </source>
</reference>
<evidence type="ECO:0008006" key="3">
    <source>
        <dbReference type="Google" id="ProtNLM"/>
    </source>
</evidence>
<accession>A0A1M7PFJ6</accession>